<accession>A0ABT8LJJ9</accession>
<protein>
    <submittedName>
        <fullName evidence="1">Uncharacterized protein</fullName>
    </submittedName>
</protein>
<dbReference type="RefSeq" id="WP_346761790.1">
    <property type="nucleotide sequence ID" value="NZ_JAUJEB010000009.1"/>
</dbReference>
<dbReference type="Proteomes" id="UP001172083">
    <property type="component" value="Unassembled WGS sequence"/>
</dbReference>
<proteinExistence type="predicted"/>
<keyword evidence="2" id="KW-1185">Reference proteome</keyword>
<organism evidence="1 2">
    <name type="scientific">Agaribacillus aureus</name>
    <dbReference type="NCBI Taxonomy" id="3051825"/>
    <lineage>
        <taxon>Bacteria</taxon>
        <taxon>Pseudomonadati</taxon>
        <taxon>Bacteroidota</taxon>
        <taxon>Cytophagia</taxon>
        <taxon>Cytophagales</taxon>
        <taxon>Splendidivirgaceae</taxon>
        <taxon>Agaribacillus</taxon>
    </lineage>
</organism>
<reference evidence="1" key="1">
    <citation type="submission" date="2023-06" db="EMBL/GenBank/DDBJ databases">
        <title>Genomic of Agaribacillus aureum.</title>
        <authorList>
            <person name="Wang G."/>
        </authorList>
    </citation>
    <scope>NUCLEOTIDE SEQUENCE</scope>
    <source>
        <strain evidence="1">BMA12</strain>
    </source>
</reference>
<name>A0ABT8LJJ9_9BACT</name>
<dbReference type="EMBL" id="JAUJEB010000009">
    <property type="protein sequence ID" value="MDN5216453.1"/>
    <property type="molecule type" value="Genomic_DNA"/>
</dbReference>
<sequence>MLTLKKVYAFGYWIVAALLILAVAPLNAQILQPDRVEIELGDFSDYYTVISAKKQGLVLVRESDERVDPRSNTWEVLKYNTDLTLAWRRNLQIKIGYEFRGYEYRSGKVYLLFKSDNYQNDEMLLRVLTLSTGDTEESEIKYLFPLNLTEFTVAGNAVVLGGYVNYMPAVIHYDLLTKKVKVLPGIYNNRSELIDLSVDEETNIFNILVTEKTFDKRNTLAIKTFDRNGTLLQNRTLETKGSNNIIFGKSTRFNAKEQFIAGTYSNSKSNYSSGIFIAKIEPTGNQDITYISYGDLRNFFSYMKAKREARVRDRINRRKIKGKKVRFRYRLLVHDIVEKDDMFLLFGEAFYPKYNNTSLSSLAYGPYFSRGRNSDNMYFAGYKYTHAVVVAFNKKGKVLWDNSFEINDVTSFSLDQYVNASVEEKRVILLYLYENVIRSKLISQDQILEGKTFNDIKMTFEDDVAKNNDYEVGGLALWYDKFFYAYGVQRIKNDKDRQAKLNRKVFYINKITYQ</sequence>
<evidence type="ECO:0000313" key="2">
    <source>
        <dbReference type="Proteomes" id="UP001172083"/>
    </source>
</evidence>
<comment type="caution">
    <text evidence="1">The sequence shown here is derived from an EMBL/GenBank/DDBJ whole genome shotgun (WGS) entry which is preliminary data.</text>
</comment>
<evidence type="ECO:0000313" key="1">
    <source>
        <dbReference type="EMBL" id="MDN5216453.1"/>
    </source>
</evidence>
<gene>
    <name evidence="1" type="ORF">QQ020_30575</name>
</gene>